<keyword evidence="2" id="KW-1185">Reference proteome</keyword>
<name>A0A0K9Q203_ZOSMR</name>
<protein>
    <submittedName>
        <fullName evidence="1">Uncharacterized protein</fullName>
    </submittedName>
</protein>
<accession>A0A0K9Q203</accession>
<comment type="caution">
    <text evidence="1">The sequence shown here is derived from an EMBL/GenBank/DDBJ whole genome shotgun (WGS) entry which is preliminary data.</text>
</comment>
<reference evidence="2" key="1">
    <citation type="journal article" date="2016" name="Nature">
        <title>The genome of the seagrass Zostera marina reveals angiosperm adaptation to the sea.</title>
        <authorList>
            <person name="Olsen J.L."/>
            <person name="Rouze P."/>
            <person name="Verhelst B."/>
            <person name="Lin Y.-C."/>
            <person name="Bayer T."/>
            <person name="Collen J."/>
            <person name="Dattolo E."/>
            <person name="De Paoli E."/>
            <person name="Dittami S."/>
            <person name="Maumus F."/>
            <person name="Michel G."/>
            <person name="Kersting A."/>
            <person name="Lauritano C."/>
            <person name="Lohaus R."/>
            <person name="Toepel M."/>
            <person name="Tonon T."/>
            <person name="Vanneste K."/>
            <person name="Amirebrahimi M."/>
            <person name="Brakel J."/>
            <person name="Bostroem C."/>
            <person name="Chovatia M."/>
            <person name="Grimwood J."/>
            <person name="Jenkins J.W."/>
            <person name="Jueterbock A."/>
            <person name="Mraz A."/>
            <person name="Stam W.T."/>
            <person name="Tice H."/>
            <person name="Bornberg-Bauer E."/>
            <person name="Green P.J."/>
            <person name="Pearson G.A."/>
            <person name="Procaccini G."/>
            <person name="Duarte C.M."/>
            <person name="Schmutz J."/>
            <person name="Reusch T.B.H."/>
            <person name="Van de Peer Y."/>
        </authorList>
    </citation>
    <scope>NUCLEOTIDE SEQUENCE [LARGE SCALE GENOMIC DNA]</scope>
    <source>
        <strain evidence="2">cv. Finnish</strain>
    </source>
</reference>
<gene>
    <name evidence="1" type="ORF">ZOSMA_117G00170</name>
</gene>
<sequence>MASMGDNHRSEVDTSRPFKSVKEAIAIFSERILTGELHFPNYDYCGVVANISSPPPPQPLEVLVRRLGAELDEMKKDMSFLKERNLEVEVVMTSLDSQIQKNVSKLLEIQKCGHCRHSLGHALSIEAIIEQGFKREARKVKPIVPLIGDIFRSMKTMLNKMNKSV</sequence>
<evidence type="ECO:0000313" key="1">
    <source>
        <dbReference type="EMBL" id="KMZ75199.1"/>
    </source>
</evidence>
<dbReference type="Proteomes" id="UP000036987">
    <property type="component" value="Unassembled WGS sequence"/>
</dbReference>
<dbReference type="OrthoDB" id="685187at2759"/>
<evidence type="ECO:0000313" key="2">
    <source>
        <dbReference type="Proteomes" id="UP000036987"/>
    </source>
</evidence>
<dbReference type="EMBL" id="LFYR01000192">
    <property type="protein sequence ID" value="KMZ75199.1"/>
    <property type="molecule type" value="Genomic_DNA"/>
</dbReference>
<dbReference type="STRING" id="29655.A0A0K9Q203"/>
<dbReference type="AlphaFoldDB" id="A0A0K9Q203"/>
<organism evidence="1 2">
    <name type="scientific">Zostera marina</name>
    <name type="common">Eelgrass</name>
    <dbReference type="NCBI Taxonomy" id="29655"/>
    <lineage>
        <taxon>Eukaryota</taxon>
        <taxon>Viridiplantae</taxon>
        <taxon>Streptophyta</taxon>
        <taxon>Embryophyta</taxon>
        <taxon>Tracheophyta</taxon>
        <taxon>Spermatophyta</taxon>
        <taxon>Magnoliopsida</taxon>
        <taxon>Liliopsida</taxon>
        <taxon>Zosteraceae</taxon>
        <taxon>Zostera</taxon>
    </lineage>
</organism>
<proteinExistence type="predicted"/>